<dbReference type="InterPro" id="IPR013840">
    <property type="entry name" value="DNAligase_N"/>
</dbReference>
<feature type="active site" description="N6-AMP-lysine intermediate" evidence="14">
    <location>
        <position position="119"/>
    </location>
</feature>
<accession>A0A1G2I6V8</accession>
<feature type="binding site" evidence="14">
    <location>
        <position position="117"/>
    </location>
    <ligand>
        <name>NAD(+)</name>
        <dbReference type="ChEBI" id="CHEBI:57540"/>
    </ligand>
</feature>
<evidence type="ECO:0000259" key="17">
    <source>
        <dbReference type="PROSITE" id="PS50172"/>
    </source>
</evidence>
<dbReference type="GO" id="GO:0005829">
    <property type="term" value="C:cytosol"/>
    <property type="evidence" value="ECO:0007669"/>
    <property type="project" value="TreeGrafter"/>
</dbReference>
<keyword evidence="9 14" id="KW-0460">Magnesium</keyword>
<dbReference type="GO" id="GO:0003911">
    <property type="term" value="F:DNA ligase (NAD+) activity"/>
    <property type="evidence" value="ECO:0007669"/>
    <property type="project" value="UniProtKB-UniRule"/>
</dbReference>
<dbReference type="InterPro" id="IPR033136">
    <property type="entry name" value="DNA_ligase_CS"/>
</dbReference>
<feature type="binding site" evidence="14">
    <location>
        <begin position="83"/>
        <end position="84"/>
    </location>
    <ligand>
        <name>NAD(+)</name>
        <dbReference type="ChEBI" id="CHEBI:57540"/>
    </ligand>
</feature>
<comment type="caution">
    <text evidence="14">Lacks conserved residue(s) required for the propagation of feature annotation.</text>
</comment>
<dbReference type="FunFam" id="2.40.50.140:FF:000012">
    <property type="entry name" value="DNA ligase"/>
    <property type="match status" value="1"/>
</dbReference>
<dbReference type="GO" id="GO:0006260">
    <property type="term" value="P:DNA replication"/>
    <property type="evidence" value="ECO:0007669"/>
    <property type="project" value="UniProtKB-KW"/>
</dbReference>
<evidence type="ECO:0000313" key="19">
    <source>
        <dbReference type="Proteomes" id="UP000176308"/>
    </source>
</evidence>
<evidence type="ECO:0000256" key="16">
    <source>
        <dbReference type="SAM" id="Coils"/>
    </source>
</evidence>
<dbReference type="EMBL" id="MHOX01000025">
    <property type="protein sequence ID" value="OGZ70465.1"/>
    <property type="molecule type" value="Genomic_DNA"/>
</dbReference>
<dbReference type="HAMAP" id="MF_01588">
    <property type="entry name" value="DNA_ligase_A"/>
    <property type="match status" value="1"/>
</dbReference>
<feature type="binding site" evidence="14">
    <location>
        <position position="453"/>
    </location>
    <ligand>
        <name>Zn(2+)</name>
        <dbReference type="ChEBI" id="CHEBI:29105"/>
    </ligand>
</feature>
<dbReference type="PANTHER" id="PTHR23389:SF9">
    <property type="entry name" value="DNA LIGASE"/>
    <property type="match status" value="1"/>
</dbReference>
<feature type="binding site" evidence="14">
    <location>
        <position position="140"/>
    </location>
    <ligand>
        <name>NAD(+)</name>
        <dbReference type="ChEBI" id="CHEBI:57540"/>
    </ligand>
</feature>
<dbReference type="NCBIfam" id="NF005932">
    <property type="entry name" value="PRK07956.1"/>
    <property type="match status" value="1"/>
</dbReference>
<organism evidence="18 19">
    <name type="scientific">Candidatus Staskawiczbacteria bacterium RIFCSPLOWO2_01_FULL_33_9</name>
    <dbReference type="NCBI Taxonomy" id="1802211"/>
    <lineage>
        <taxon>Bacteria</taxon>
        <taxon>Candidatus Staskawicziibacteriota</taxon>
    </lineage>
</organism>
<evidence type="ECO:0000256" key="12">
    <source>
        <dbReference type="ARBA" id="ARBA00034005"/>
    </source>
</evidence>
<dbReference type="Gene3D" id="3.30.470.30">
    <property type="entry name" value="DNA ligase/mRNA capping enzyme"/>
    <property type="match status" value="1"/>
</dbReference>
<dbReference type="PIRSF" id="PIRSF001604">
    <property type="entry name" value="LigA"/>
    <property type="match status" value="1"/>
</dbReference>
<feature type="binding site" evidence="14">
    <location>
        <position position="336"/>
    </location>
    <ligand>
        <name>NAD(+)</name>
        <dbReference type="ChEBI" id="CHEBI:57540"/>
    </ligand>
</feature>
<dbReference type="SUPFAM" id="SSF56091">
    <property type="entry name" value="DNA ligase/mRNA capping enzyme, catalytic domain"/>
    <property type="match status" value="1"/>
</dbReference>
<dbReference type="Proteomes" id="UP000176308">
    <property type="component" value="Unassembled WGS sequence"/>
</dbReference>
<dbReference type="EC" id="6.5.1.2" evidence="2 14"/>
<dbReference type="SUPFAM" id="SSF50249">
    <property type="entry name" value="Nucleic acid-binding proteins"/>
    <property type="match status" value="1"/>
</dbReference>
<dbReference type="AlphaFoldDB" id="A0A1G2I6V8"/>
<proteinExistence type="inferred from homology"/>
<keyword evidence="10 14" id="KW-0520">NAD</keyword>
<dbReference type="SUPFAM" id="SSF47781">
    <property type="entry name" value="RuvA domain 2-like"/>
    <property type="match status" value="1"/>
</dbReference>
<dbReference type="InterPro" id="IPR004149">
    <property type="entry name" value="Znf_DNAligase_C4"/>
</dbReference>
<name>A0A1G2I6V8_9BACT</name>
<comment type="function">
    <text evidence="1 14">DNA ligase that catalyzes the formation of phosphodiester linkages between 5'-phosphoryl and 3'-hydroxyl groups in double-stranded DNA using NAD as a coenzyme and as the energy source for the reaction. It is essential for DNA replication and repair of damaged DNA.</text>
</comment>
<sequence>MPKEEIRKRVKKLKEVINRHRYLYHVLDKQEISDQALDSLKKELHDLEQKNPELITLDSPTQRVAGKPLKEFKKIKHQERMLSFNDAFSKEDMTDWQTRFLKLLTENEKEEVDFYCELKIDGLAIELVYDSGVLKTGSTRGDGSIGEDITQNLKTVQAIPLEIRSIKEVVEELEKENLKNIADNINKKGLKNVVVRGEVFISKKEFEEINKIQSNKGLPLYANPRNIAAGSVRQLDPKITASRHLDSFAYELITDFGQTTHEEKHKILKALGFKINKNNQYCKSLKEVFLFHNYWQEKRKKLEYEIDGVVVIVNNNKVFEKLGVVGKAPRGAIAFKFAQSQSTTQVLDIQVQVGRTGAMTPVAILKPVQISGITITRATLHNEDEIKRLGVKIGDTVIVGRAGDVIPDIIKVLPELRTGKEKHFKMPDFCPSCNQKLEKSKTEALWRCNNPKCFARKKRAFYHFVSKGAFNIEGLGSKIIDKLLNDGLIQDQSDLFELKEGDIVGLERFAEKSAENLVKSILEKKEITLAKFIYALGIRNIGEETSIDLANNFGSIEKLKKAEFKDFESILNIGPIVAKSVYEWFNDADNLKLLSKLERAGIKIKNPVLSKVSANKEILKGKIFVLTGSLKTMTRDEAQEKIRNLGGDISSSVSAKTNYLLAGEEPGSKMNKAEKLGVKIIDEEEFLKMIN</sequence>
<dbReference type="SMART" id="SM00532">
    <property type="entry name" value="LIGANc"/>
    <property type="match status" value="1"/>
</dbReference>
<feature type="binding site" evidence="14">
    <location>
        <position position="433"/>
    </location>
    <ligand>
        <name>Zn(2+)</name>
        <dbReference type="ChEBI" id="CHEBI:29105"/>
    </ligand>
</feature>
<dbReference type="InterPro" id="IPR018239">
    <property type="entry name" value="DNA_ligase_AS"/>
</dbReference>
<dbReference type="GO" id="GO:0046872">
    <property type="term" value="F:metal ion binding"/>
    <property type="evidence" value="ECO:0007669"/>
    <property type="project" value="UniProtKB-KW"/>
</dbReference>
<keyword evidence="4 14" id="KW-0436">Ligase</keyword>
<feature type="coiled-coil region" evidence="16">
    <location>
        <begin position="30"/>
        <end position="57"/>
    </location>
</feature>
<comment type="similarity">
    <text evidence="13 14">Belongs to the NAD-dependent DNA ligase family. LigA subfamily.</text>
</comment>
<protein>
    <recommendedName>
        <fullName evidence="3 14">DNA ligase</fullName>
        <ecNumber evidence="2 14">6.5.1.2</ecNumber>
    </recommendedName>
    <alternativeName>
        <fullName evidence="14">Polydeoxyribonucleotide synthase [NAD(+)]</fullName>
    </alternativeName>
</protein>
<keyword evidence="7 14" id="KW-0227">DNA damage</keyword>
<dbReference type="PROSITE" id="PS01056">
    <property type="entry name" value="DNA_LIGASE_N2"/>
    <property type="match status" value="1"/>
</dbReference>
<dbReference type="PROSITE" id="PS50172">
    <property type="entry name" value="BRCT"/>
    <property type="match status" value="1"/>
</dbReference>
<dbReference type="GO" id="GO:0006281">
    <property type="term" value="P:DNA repair"/>
    <property type="evidence" value="ECO:0007669"/>
    <property type="project" value="UniProtKB-KW"/>
</dbReference>
<evidence type="ECO:0000256" key="9">
    <source>
        <dbReference type="ARBA" id="ARBA00022842"/>
    </source>
</evidence>
<dbReference type="InterPro" id="IPR041663">
    <property type="entry name" value="DisA/LigA_HHH"/>
</dbReference>
<evidence type="ECO:0000256" key="14">
    <source>
        <dbReference type="HAMAP-Rule" id="MF_01588"/>
    </source>
</evidence>
<dbReference type="Pfam" id="PF03120">
    <property type="entry name" value="OB_DNA_ligase"/>
    <property type="match status" value="1"/>
</dbReference>
<dbReference type="SMART" id="SM00292">
    <property type="entry name" value="BRCT"/>
    <property type="match status" value="1"/>
</dbReference>
<dbReference type="CDD" id="cd17748">
    <property type="entry name" value="BRCT_DNA_ligase_like"/>
    <property type="match status" value="1"/>
</dbReference>
<dbReference type="InterPro" id="IPR012340">
    <property type="entry name" value="NA-bd_OB-fold"/>
</dbReference>
<keyword evidence="6 14" id="KW-0479">Metal-binding</keyword>
<dbReference type="InterPro" id="IPR004150">
    <property type="entry name" value="NAD_DNA_ligase_OB"/>
</dbReference>
<dbReference type="Gene3D" id="3.40.50.10190">
    <property type="entry name" value="BRCT domain"/>
    <property type="match status" value="1"/>
</dbReference>
<evidence type="ECO:0000256" key="3">
    <source>
        <dbReference type="ARBA" id="ARBA00013308"/>
    </source>
</evidence>
<keyword evidence="11 14" id="KW-0234">DNA repair</keyword>
<reference evidence="18 19" key="1">
    <citation type="journal article" date="2016" name="Nat. Commun.">
        <title>Thousands of microbial genomes shed light on interconnected biogeochemical processes in an aquifer system.</title>
        <authorList>
            <person name="Anantharaman K."/>
            <person name="Brown C.T."/>
            <person name="Hug L.A."/>
            <person name="Sharon I."/>
            <person name="Castelle C.J."/>
            <person name="Probst A.J."/>
            <person name="Thomas B.C."/>
            <person name="Singh A."/>
            <person name="Wilkins M.J."/>
            <person name="Karaoz U."/>
            <person name="Brodie E.L."/>
            <person name="Williams K.H."/>
            <person name="Hubbard S.S."/>
            <person name="Banfield J.F."/>
        </authorList>
    </citation>
    <scope>NUCLEOTIDE SEQUENCE [LARGE SCALE GENOMIC DNA]</scope>
</reference>
<evidence type="ECO:0000256" key="5">
    <source>
        <dbReference type="ARBA" id="ARBA00022705"/>
    </source>
</evidence>
<dbReference type="InterPro" id="IPR001679">
    <property type="entry name" value="DNA_ligase"/>
</dbReference>
<dbReference type="Pfam" id="PF12826">
    <property type="entry name" value="HHH_2"/>
    <property type="match status" value="1"/>
</dbReference>
<dbReference type="Gene3D" id="1.10.150.20">
    <property type="entry name" value="5' to 3' exonuclease, C-terminal subdomain"/>
    <property type="match status" value="2"/>
</dbReference>
<evidence type="ECO:0000256" key="6">
    <source>
        <dbReference type="ARBA" id="ARBA00022723"/>
    </source>
</evidence>
<dbReference type="NCBIfam" id="TIGR00575">
    <property type="entry name" value="dnlj"/>
    <property type="match status" value="1"/>
</dbReference>
<dbReference type="Pfam" id="PF00533">
    <property type="entry name" value="BRCT"/>
    <property type="match status" value="1"/>
</dbReference>
<dbReference type="InterPro" id="IPR036420">
    <property type="entry name" value="BRCT_dom_sf"/>
</dbReference>
<dbReference type="InterPro" id="IPR001357">
    <property type="entry name" value="BRCT_dom"/>
</dbReference>
<evidence type="ECO:0000256" key="2">
    <source>
        <dbReference type="ARBA" id="ARBA00012722"/>
    </source>
</evidence>
<comment type="caution">
    <text evidence="18">The sequence shown here is derived from an EMBL/GenBank/DDBJ whole genome shotgun (WGS) entry which is preliminary data.</text>
</comment>
<dbReference type="FunFam" id="1.10.150.20:FF:000007">
    <property type="entry name" value="DNA ligase"/>
    <property type="match status" value="1"/>
</dbReference>
<keyword evidence="8 14" id="KW-0862">Zinc</keyword>
<feature type="binding site" evidence="14">
    <location>
        <position position="198"/>
    </location>
    <ligand>
        <name>NAD(+)</name>
        <dbReference type="ChEBI" id="CHEBI:57540"/>
    </ligand>
</feature>
<feature type="binding site" evidence="14">
    <location>
        <position position="430"/>
    </location>
    <ligand>
        <name>Zn(2+)</name>
        <dbReference type="ChEBI" id="CHEBI:29105"/>
    </ligand>
</feature>
<dbReference type="InterPro" id="IPR013839">
    <property type="entry name" value="DNAligase_adenylation"/>
</dbReference>
<dbReference type="CDD" id="cd00114">
    <property type="entry name" value="LIGANc"/>
    <property type="match status" value="1"/>
</dbReference>
<keyword evidence="14" id="KW-0464">Manganese</keyword>
<evidence type="ECO:0000256" key="11">
    <source>
        <dbReference type="ARBA" id="ARBA00023204"/>
    </source>
</evidence>
<comment type="catalytic activity">
    <reaction evidence="12 14 15">
        <text>NAD(+) + (deoxyribonucleotide)n-3'-hydroxyl + 5'-phospho-(deoxyribonucleotide)m = (deoxyribonucleotide)n+m + AMP + beta-nicotinamide D-nucleotide.</text>
        <dbReference type="EC" id="6.5.1.2"/>
    </reaction>
</comment>
<keyword evidence="5 14" id="KW-0235">DNA replication</keyword>
<gene>
    <name evidence="14" type="primary">ligA</name>
    <name evidence="18" type="ORF">A2904_01635</name>
</gene>
<dbReference type="PANTHER" id="PTHR23389">
    <property type="entry name" value="CHROMOSOME TRANSMISSION FIDELITY FACTOR 18"/>
    <property type="match status" value="1"/>
</dbReference>
<evidence type="ECO:0000256" key="10">
    <source>
        <dbReference type="ARBA" id="ARBA00023027"/>
    </source>
</evidence>
<comment type="cofactor">
    <cofactor evidence="14">
        <name>Mg(2+)</name>
        <dbReference type="ChEBI" id="CHEBI:18420"/>
    </cofactor>
    <cofactor evidence="14">
        <name>Mn(2+)</name>
        <dbReference type="ChEBI" id="CHEBI:29035"/>
    </cofactor>
</comment>
<evidence type="ECO:0000256" key="15">
    <source>
        <dbReference type="RuleBase" id="RU000618"/>
    </source>
</evidence>
<dbReference type="Pfam" id="PF01653">
    <property type="entry name" value="DNA_ligase_aden"/>
    <property type="match status" value="2"/>
</dbReference>
<feature type="domain" description="BRCT" evidence="17">
    <location>
        <begin position="614"/>
        <end position="691"/>
    </location>
</feature>
<dbReference type="Pfam" id="PF03119">
    <property type="entry name" value="DNA_ligase_ZBD"/>
    <property type="match status" value="1"/>
</dbReference>
<evidence type="ECO:0000256" key="1">
    <source>
        <dbReference type="ARBA" id="ARBA00004067"/>
    </source>
</evidence>
<keyword evidence="16" id="KW-0175">Coiled coil</keyword>
<dbReference type="PROSITE" id="PS01055">
    <property type="entry name" value="DNA_LIGASE_N1"/>
    <property type="match status" value="1"/>
</dbReference>
<dbReference type="InterPro" id="IPR010994">
    <property type="entry name" value="RuvA_2-like"/>
</dbReference>
<evidence type="ECO:0000256" key="7">
    <source>
        <dbReference type="ARBA" id="ARBA00022763"/>
    </source>
</evidence>
<evidence type="ECO:0000256" key="4">
    <source>
        <dbReference type="ARBA" id="ARBA00022598"/>
    </source>
</evidence>
<dbReference type="SUPFAM" id="SSF52113">
    <property type="entry name" value="BRCT domain"/>
    <property type="match status" value="1"/>
</dbReference>
<feature type="binding site" evidence="14">
    <location>
        <position position="448"/>
    </location>
    <ligand>
        <name>Zn(2+)</name>
        <dbReference type="ChEBI" id="CHEBI:29105"/>
    </ligand>
</feature>
<dbReference type="Gene3D" id="2.40.50.140">
    <property type="entry name" value="Nucleic acid-binding proteins"/>
    <property type="match status" value="1"/>
</dbReference>
<dbReference type="FunFam" id="1.10.150.20:FF:000006">
    <property type="entry name" value="DNA ligase"/>
    <property type="match status" value="1"/>
</dbReference>
<dbReference type="Gene3D" id="1.10.287.610">
    <property type="entry name" value="Helix hairpin bin"/>
    <property type="match status" value="1"/>
</dbReference>
<evidence type="ECO:0000313" key="18">
    <source>
        <dbReference type="EMBL" id="OGZ70465.1"/>
    </source>
</evidence>
<evidence type="ECO:0000256" key="13">
    <source>
        <dbReference type="ARBA" id="ARBA00060881"/>
    </source>
</evidence>
<dbReference type="Gene3D" id="6.20.10.30">
    <property type="match status" value="1"/>
</dbReference>
<evidence type="ECO:0000256" key="8">
    <source>
        <dbReference type="ARBA" id="ARBA00022833"/>
    </source>
</evidence>